<dbReference type="CDD" id="cd04301">
    <property type="entry name" value="NAT_SF"/>
    <property type="match status" value="1"/>
</dbReference>
<evidence type="ECO:0000259" key="1">
    <source>
        <dbReference type="PROSITE" id="PS51186"/>
    </source>
</evidence>
<dbReference type="AlphaFoldDB" id="A0A2S8ADP2"/>
<dbReference type="Proteomes" id="UP000238042">
    <property type="component" value="Unassembled WGS sequence"/>
</dbReference>
<proteinExistence type="predicted"/>
<dbReference type="InterPro" id="IPR016181">
    <property type="entry name" value="Acyl_CoA_acyltransferase"/>
</dbReference>
<dbReference type="GO" id="GO:0016747">
    <property type="term" value="F:acyltransferase activity, transferring groups other than amino-acyl groups"/>
    <property type="evidence" value="ECO:0007669"/>
    <property type="project" value="InterPro"/>
</dbReference>
<dbReference type="EMBL" id="PSZM01000036">
    <property type="protein sequence ID" value="PQL93066.1"/>
    <property type="molecule type" value="Genomic_DNA"/>
</dbReference>
<dbReference type="Gene3D" id="3.40.630.30">
    <property type="match status" value="1"/>
</dbReference>
<keyword evidence="2" id="KW-0808">Transferase</keyword>
<keyword evidence="3" id="KW-1185">Reference proteome</keyword>
<dbReference type="Pfam" id="PF13673">
    <property type="entry name" value="Acetyltransf_10"/>
    <property type="match status" value="1"/>
</dbReference>
<gene>
    <name evidence="2" type="ORF">C4S77_05220</name>
</gene>
<organism evidence="2 3">
    <name type="scientific">Apibacter adventoris</name>
    <dbReference type="NCBI Taxonomy" id="1679466"/>
    <lineage>
        <taxon>Bacteria</taxon>
        <taxon>Pseudomonadati</taxon>
        <taxon>Bacteroidota</taxon>
        <taxon>Flavobacteriia</taxon>
        <taxon>Flavobacteriales</taxon>
        <taxon>Weeksellaceae</taxon>
        <taxon>Apibacter</taxon>
    </lineage>
</organism>
<dbReference type="OrthoDB" id="9796171at2"/>
<accession>A0A2S8ADP2</accession>
<dbReference type="SUPFAM" id="SSF55729">
    <property type="entry name" value="Acyl-CoA N-acyltransferases (Nat)"/>
    <property type="match status" value="1"/>
</dbReference>
<reference evidence="2 3" key="1">
    <citation type="submission" date="2018-02" db="EMBL/GenBank/DDBJ databases">
        <title>Genome sequences of Apibacter spp., gut symbionts of Asian honey bees.</title>
        <authorList>
            <person name="Kwong W.K."/>
            <person name="Steele M.I."/>
            <person name="Moran N.A."/>
        </authorList>
    </citation>
    <scope>NUCLEOTIDE SEQUENCE [LARGE SCALE GENOMIC DNA]</scope>
    <source>
        <strain evidence="3">wkB301</strain>
    </source>
</reference>
<dbReference type="PROSITE" id="PS51186">
    <property type="entry name" value="GNAT"/>
    <property type="match status" value="1"/>
</dbReference>
<dbReference type="InterPro" id="IPR000182">
    <property type="entry name" value="GNAT_dom"/>
</dbReference>
<comment type="caution">
    <text evidence="2">The sequence shown here is derived from an EMBL/GenBank/DDBJ whole genome shotgun (WGS) entry which is preliminary data.</text>
</comment>
<feature type="domain" description="N-acetyltransferase" evidence="1">
    <location>
        <begin position="11"/>
        <end position="153"/>
    </location>
</feature>
<name>A0A2S8ADP2_9FLAO</name>
<protein>
    <submittedName>
        <fullName evidence="2">GNAT family N-acetyltransferase</fullName>
    </submittedName>
</protein>
<evidence type="ECO:0000313" key="2">
    <source>
        <dbReference type="EMBL" id="PQL93066.1"/>
    </source>
</evidence>
<sequence>MQTNNFKSVVKKFNELTLYELYEIMQLRNEIFIVEQNCPYQDLDNKDFKATHILVYLDGKLVAYSRIFDVGITFKEASIGRVITHKKVRSSGIGKLLMEKSIETLYELYGKQNIRIGAQYYAIPFYKKFNFVTEGEVYLEDGIKHIEMIKHAK</sequence>
<evidence type="ECO:0000313" key="3">
    <source>
        <dbReference type="Proteomes" id="UP000238042"/>
    </source>
</evidence>
<dbReference type="RefSeq" id="WP_105246584.1">
    <property type="nucleotide sequence ID" value="NZ_PSZM01000036.1"/>
</dbReference>